<accession>A0AA48GJL2</accession>
<evidence type="ECO:0000256" key="6">
    <source>
        <dbReference type="PROSITE-ProRule" id="PRU01016"/>
    </source>
</evidence>
<evidence type="ECO:0000256" key="3">
    <source>
        <dbReference type="ARBA" id="ARBA00022691"/>
    </source>
</evidence>
<keyword evidence="2 6" id="KW-0808">Transferase</keyword>
<keyword evidence="4" id="KW-0680">Restriction system</keyword>
<feature type="active site" evidence="6">
    <location>
        <position position="81"/>
    </location>
</feature>
<sequence length="280" mass="30208">MNVPLRELHLFAGAGGGILGGILCGHVCVGAVELEEYPRSVLLQRQRDGILPWFPVWNDVCTFDGTPWRGHVDVIAGGFPCQDISAAGKGAGVAGGGRSGLWREFARIIREVGPRYVFVENSPMLTLRGLDIVLGDLAELGFHAAWGVLGAHHAGAIHQRDRIWLLGRNAYHPESAPIRIPPRREIARPWGIGSDGSHCTGIHVEEPQMVGSEEPYGESRGTAIHVPESFLGTPWEICQPPMVGMADGMADYVGRVKAIGNGQVPAVACLAWRTLMHRLG</sequence>
<dbReference type="PROSITE" id="PS00094">
    <property type="entry name" value="C5_MTASE_1"/>
    <property type="match status" value="1"/>
</dbReference>
<evidence type="ECO:0000313" key="7">
    <source>
        <dbReference type="EMBL" id="BDU72354.1"/>
    </source>
</evidence>
<proteinExistence type="inferred from homology"/>
<evidence type="ECO:0000256" key="2">
    <source>
        <dbReference type="ARBA" id="ARBA00022679"/>
    </source>
</evidence>
<dbReference type="SUPFAM" id="SSF53335">
    <property type="entry name" value="S-adenosyl-L-methionine-dependent methyltransferases"/>
    <property type="match status" value="1"/>
</dbReference>
<keyword evidence="3 6" id="KW-0949">S-adenosyl-L-methionine</keyword>
<keyword evidence="8" id="KW-1185">Reference proteome</keyword>
<protein>
    <recommendedName>
        <fullName evidence="9">DNA (cytosine-5-)-methyltransferase</fullName>
    </recommendedName>
</protein>
<evidence type="ECO:0000313" key="8">
    <source>
        <dbReference type="Proteomes" id="UP001238179"/>
    </source>
</evidence>
<dbReference type="Pfam" id="PF00145">
    <property type="entry name" value="DNA_methylase"/>
    <property type="match status" value="1"/>
</dbReference>
<dbReference type="EMBL" id="AP027080">
    <property type="protein sequence ID" value="BDU72354.1"/>
    <property type="molecule type" value="Genomic_DNA"/>
</dbReference>
<dbReference type="AlphaFoldDB" id="A0AA48GJL2"/>
<dbReference type="InterPro" id="IPR018117">
    <property type="entry name" value="C5_DNA_meth_AS"/>
</dbReference>
<dbReference type="RefSeq" id="WP_394366791.1">
    <property type="nucleotide sequence ID" value="NZ_AP027080.1"/>
</dbReference>
<comment type="catalytic activity">
    <reaction evidence="5">
        <text>a 2'-deoxycytidine in DNA + S-adenosyl-L-methionine = a 5-methyl-2'-deoxycytidine in DNA + S-adenosyl-L-homocysteine + H(+)</text>
        <dbReference type="Rhea" id="RHEA:13681"/>
        <dbReference type="Rhea" id="RHEA-COMP:11369"/>
        <dbReference type="Rhea" id="RHEA-COMP:11370"/>
        <dbReference type="ChEBI" id="CHEBI:15378"/>
        <dbReference type="ChEBI" id="CHEBI:57856"/>
        <dbReference type="ChEBI" id="CHEBI:59789"/>
        <dbReference type="ChEBI" id="CHEBI:85452"/>
        <dbReference type="ChEBI" id="CHEBI:85454"/>
        <dbReference type="EC" id="2.1.1.37"/>
    </reaction>
</comment>
<dbReference type="InterPro" id="IPR001525">
    <property type="entry name" value="C5_MeTfrase"/>
</dbReference>
<comment type="similarity">
    <text evidence="6">Belongs to the class I-like SAM-binding methyltransferase superfamily. C5-methyltransferase family.</text>
</comment>
<gene>
    <name evidence="7" type="ORF">METEAL_15280</name>
</gene>
<dbReference type="GO" id="GO:0009307">
    <property type="term" value="P:DNA restriction-modification system"/>
    <property type="evidence" value="ECO:0007669"/>
    <property type="project" value="UniProtKB-KW"/>
</dbReference>
<dbReference type="Gene3D" id="3.40.50.150">
    <property type="entry name" value="Vaccinia Virus protein VP39"/>
    <property type="match status" value="1"/>
</dbReference>
<dbReference type="GO" id="GO:0032259">
    <property type="term" value="P:methylation"/>
    <property type="evidence" value="ECO:0007669"/>
    <property type="project" value="UniProtKB-KW"/>
</dbReference>
<dbReference type="PROSITE" id="PS51679">
    <property type="entry name" value="SAM_MT_C5"/>
    <property type="match status" value="1"/>
</dbReference>
<name>A0AA48GJL2_9BACT</name>
<evidence type="ECO:0000256" key="1">
    <source>
        <dbReference type="ARBA" id="ARBA00022603"/>
    </source>
</evidence>
<evidence type="ECO:0000256" key="4">
    <source>
        <dbReference type="ARBA" id="ARBA00022747"/>
    </source>
</evidence>
<dbReference type="KEGG" id="msil:METEAL_15280"/>
<keyword evidence="1 6" id="KW-0489">Methyltransferase</keyword>
<organism evidence="7 8">
    <name type="scientific">Mesoterricola silvestris</name>
    <dbReference type="NCBI Taxonomy" id="2927979"/>
    <lineage>
        <taxon>Bacteria</taxon>
        <taxon>Pseudomonadati</taxon>
        <taxon>Acidobacteriota</taxon>
        <taxon>Holophagae</taxon>
        <taxon>Holophagales</taxon>
        <taxon>Holophagaceae</taxon>
        <taxon>Mesoterricola</taxon>
    </lineage>
</organism>
<dbReference type="InterPro" id="IPR029063">
    <property type="entry name" value="SAM-dependent_MTases_sf"/>
</dbReference>
<evidence type="ECO:0000256" key="5">
    <source>
        <dbReference type="ARBA" id="ARBA00047422"/>
    </source>
</evidence>
<dbReference type="Proteomes" id="UP001238179">
    <property type="component" value="Chromosome"/>
</dbReference>
<dbReference type="GO" id="GO:0003886">
    <property type="term" value="F:DNA (cytosine-5-)-methyltransferase activity"/>
    <property type="evidence" value="ECO:0007669"/>
    <property type="project" value="UniProtKB-EC"/>
</dbReference>
<dbReference type="REBASE" id="711323">
    <property type="entry name" value="M.HbaW79ORF15280P"/>
</dbReference>
<reference evidence="8" key="1">
    <citation type="journal article" date="2023" name="Int. J. Syst. Evol. Microbiol.">
        <title>Mesoterricola silvestris gen. nov., sp. nov., Mesoterricola sediminis sp. nov., Geothrix oryzae sp. nov., Geothrix edaphica sp. nov., Geothrix rubra sp. nov., and Geothrix limicola sp. nov., six novel members of Acidobacteriota isolated from soils.</title>
        <authorList>
            <person name="Itoh H."/>
            <person name="Sugisawa Y."/>
            <person name="Mise K."/>
            <person name="Xu Z."/>
            <person name="Kuniyasu M."/>
            <person name="Ushijima N."/>
            <person name="Kawano K."/>
            <person name="Kobayashi E."/>
            <person name="Shiratori Y."/>
            <person name="Masuda Y."/>
            <person name="Senoo K."/>
        </authorList>
    </citation>
    <scope>NUCLEOTIDE SEQUENCE [LARGE SCALE GENOMIC DNA]</scope>
    <source>
        <strain evidence="8">W79</strain>
    </source>
</reference>
<evidence type="ECO:0008006" key="9">
    <source>
        <dbReference type="Google" id="ProtNLM"/>
    </source>
</evidence>